<proteinExistence type="predicted"/>
<evidence type="ECO:0000256" key="1">
    <source>
        <dbReference type="PROSITE-ProRule" id="PRU00023"/>
    </source>
</evidence>
<dbReference type="SUPFAM" id="SSF48403">
    <property type="entry name" value="Ankyrin repeat"/>
    <property type="match status" value="1"/>
</dbReference>
<dbReference type="Gene3D" id="1.25.40.20">
    <property type="entry name" value="Ankyrin repeat-containing domain"/>
    <property type="match status" value="2"/>
</dbReference>
<keyword evidence="1" id="KW-0040">ANK repeat</keyword>
<dbReference type="SMART" id="SM00248">
    <property type="entry name" value="ANK"/>
    <property type="match status" value="7"/>
</dbReference>
<evidence type="ECO:0000313" key="3">
    <source>
        <dbReference type="Proteomes" id="UP001500604"/>
    </source>
</evidence>
<organism evidence="2 3">
    <name type="scientific">Kistimonas scapharcae</name>
    <dbReference type="NCBI Taxonomy" id="1036133"/>
    <lineage>
        <taxon>Bacteria</taxon>
        <taxon>Pseudomonadati</taxon>
        <taxon>Pseudomonadota</taxon>
        <taxon>Gammaproteobacteria</taxon>
        <taxon>Oceanospirillales</taxon>
        <taxon>Endozoicomonadaceae</taxon>
        <taxon>Kistimonas</taxon>
    </lineage>
</organism>
<accession>A0ABP8UZI8</accession>
<dbReference type="PROSITE" id="PS50297">
    <property type="entry name" value="ANK_REP_REGION"/>
    <property type="match status" value="4"/>
</dbReference>
<dbReference type="Proteomes" id="UP001500604">
    <property type="component" value="Unassembled WGS sequence"/>
</dbReference>
<reference evidence="3" key="1">
    <citation type="journal article" date="2019" name="Int. J. Syst. Evol. Microbiol.">
        <title>The Global Catalogue of Microorganisms (GCM) 10K type strain sequencing project: providing services to taxonomists for standard genome sequencing and annotation.</title>
        <authorList>
            <consortium name="The Broad Institute Genomics Platform"/>
            <consortium name="The Broad Institute Genome Sequencing Center for Infectious Disease"/>
            <person name="Wu L."/>
            <person name="Ma J."/>
        </authorList>
    </citation>
    <scope>NUCLEOTIDE SEQUENCE [LARGE SCALE GENOMIC DNA]</scope>
    <source>
        <strain evidence="3">JCM 17805</strain>
    </source>
</reference>
<dbReference type="EMBL" id="BAABFL010000120">
    <property type="protein sequence ID" value="GAA4649091.1"/>
    <property type="molecule type" value="Genomic_DNA"/>
</dbReference>
<feature type="repeat" description="ANK" evidence="1">
    <location>
        <begin position="434"/>
        <end position="467"/>
    </location>
</feature>
<feature type="repeat" description="ANK" evidence="1">
    <location>
        <begin position="601"/>
        <end position="621"/>
    </location>
</feature>
<dbReference type="RefSeq" id="WP_345194852.1">
    <property type="nucleotide sequence ID" value="NZ_BAABFL010000120.1"/>
</dbReference>
<protein>
    <recommendedName>
        <fullName evidence="4">Ankyrin</fullName>
    </recommendedName>
</protein>
<feature type="repeat" description="ANK" evidence="1">
    <location>
        <begin position="568"/>
        <end position="600"/>
    </location>
</feature>
<dbReference type="Pfam" id="PF12796">
    <property type="entry name" value="Ank_2"/>
    <property type="match status" value="2"/>
</dbReference>
<gene>
    <name evidence="2" type="ORF">GCM10023116_13650</name>
</gene>
<comment type="caution">
    <text evidence="2">The sequence shown here is derived from an EMBL/GenBank/DDBJ whole genome shotgun (WGS) entry which is preliminary data.</text>
</comment>
<dbReference type="InterPro" id="IPR002110">
    <property type="entry name" value="Ankyrin_rpt"/>
</dbReference>
<dbReference type="InterPro" id="IPR036770">
    <property type="entry name" value="Ankyrin_rpt-contain_sf"/>
</dbReference>
<evidence type="ECO:0008006" key="4">
    <source>
        <dbReference type="Google" id="ProtNLM"/>
    </source>
</evidence>
<name>A0ABP8UZI8_9GAMM</name>
<dbReference type="PANTHER" id="PTHR46224:SF64">
    <property type="entry name" value="IQ MOTIF AND ANKYRIN REPEAT DOMAIN-CONTAINING PROTEIN 1"/>
    <property type="match status" value="1"/>
</dbReference>
<dbReference type="InterPro" id="IPR051616">
    <property type="entry name" value="Cul2-RING_E3_ligase_SR"/>
</dbReference>
<dbReference type="PROSITE" id="PS50088">
    <property type="entry name" value="ANK_REPEAT"/>
    <property type="match status" value="5"/>
</dbReference>
<sequence>MNLNFASCRKEGVSYDDMVLVRKYCSQALCGNLRRAATVPVELEIKLRRCIPDLENMIAEFTEMQTREVKKLLSDKWSEMDQKRINGNVSCFTVNSIGSNLVCILPSQHVYKGNCRGVNAAFIYACVNPHASLKSFFNSLKLLSQKNEFSIGGKQFTADENQGAILGAINEARKQYRDWVKQQPDSGPDNAGELYDEFFEKRPDIAQYLELHPLAEMIYQEVSNTEIGEAGFSTSSNKTVIEYSEFMAPISLMRATYQGISPLSATRMWSMSCDQAELQNLLVDLDDGVYELSTGNHALGLALIANHTVCCDVNLPVWMKVSDRNNIASELLEQLGAVEGKILLAFRKVFATCWFRCMSPEHFMEGVGKPLAEINSLIANEDKKLEKLTRALHDPFANNARGVTELLIAVSCADDKRVRALCIQGADVNKETDYGATPLMMAIGDGGNREIAKRLIMYGADIDRATRMGTALIQAAQYGDMESVTFLLNNNASVNKARAGCDWYTPLASAVMNGRFNVAEVLLNHGADITVTTKAGASLLQMAVDAGHREMVMKLLDYKADIRHLTNKRDSVLGLAAQKGHGDIVQVLLAHGSDVNHANEQGVTPLMMAAAAGHKSIIELLGGVFVNSGLTILIWQEFSGHFFTLPWQVPVHT</sequence>
<feature type="repeat" description="ANK" evidence="1">
    <location>
        <begin position="535"/>
        <end position="567"/>
    </location>
</feature>
<dbReference type="PANTHER" id="PTHR46224">
    <property type="entry name" value="ANKYRIN REPEAT FAMILY PROTEIN"/>
    <property type="match status" value="1"/>
</dbReference>
<evidence type="ECO:0000313" key="2">
    <source>
        <dbReference type="EMBL" id="GAA4649091.1"/>
    </source>
</evidence>
<keyword evidence="3" id="KW-1185">Reference proteome</keyword>
<feature type="repeat" description="ANK" evidence="1">
    <location>
        <begin position="502"/>
        <end position="534"/>
    </location>
</feature>